<accession>A0A7G9SU64</accession>
<evidence type="ECO:0000313" key="1">
    <source>
        <dbReference type="EMBL" id="QNN71389.1"/>
    </source>
</evidence>
<dbReference type="AlphaFoldDB" id="A0A7G9SU64"/>
<dbReference type="SUPFAM" id="SSF54523">
    <property type="entry name" value="Pili subunits"/>
    <property type="match status" value="1"/>
</dbReference>
<dbReference type="KEGG" id="tcn:H9L16_07560"/>
<sequence length="128" mass="13593">MSRAGFTLLEMIVVLATLGLATALAVPAMLRGIESWRQQAAIDVLLDAIRALPAGARARGQPIVIDETSLRSDNPPLRIAGDWTLSVPTPWRVGVNGVCAGGDMVVVGRYGEKTIRVSTPFCEAKVLP</sequence>
<gene>
    <name evidence="1" type="ORF">H9L16_07560</name>
</gene>
<reference evidence="1 2" key="1">
    <citation type="submission" date="2020-08" db="EMBL/GenBank/DDBJ databases">
        <title>Genome sequence of Thermomonas carbonis KCTC 42013T.</title>
        <authorList>
            <person name="Hyun D.-W."/>
            <person name="Bae J.-W."/>
        </authorList>
    </citation>
    <scope>NUCLEOTIDE SEQUENCE [LARGE SCALE GENOMIC DNA]</scope>
    <source>
        <strain evidence="1 2">KCTC 42013</strain>
    </source>
</reference>
<dbReference type="InterPro" id="IPR045584">
    <property type="entry name" value="Pilin-like"/>
</dbReference>
<proteinExistence type="predicted"/>
<dbReference type="Proteomes" id="UP000515804">
    <property type="component" value="Chromosome"/>
</dbReference>
<dbReference type="NCBIfam" id="TIGR02532">
    <property type="entry name" value="IV_pilin_GFxxxE"/>
    <property type="match status" value="1"/>
</dbReference>
<evidence type="ECO:0000313" key="2">
    <source>
        <dbReference type="Proteomes" id="UP000515804"/>
    </source>
</evidence>
<protein>
    <submittedName>
        <fullName evidence="1">Prepilin-type N-terminal cleavage/methylation domain-containing protein</fullName>
    </submittedName>
</protein>
<dbReference type="InterPro" id="IPR012902">
    <property type="entry name" value="N_methyl_site"/>
</dbReference>
<dbReference type="EMBL" id="CP060719">
    <property type="protein sequence ID" value="QNN71389.1"/>
    <property type="molecule type" value="Genomic_DNA"/>
</dbReference>
<name>A0A7G9SU64_9GAMM</name>
<organism evidence="1 2">
    <name type="scientific">Thermomonas carbonis</name>
    <dbReference type="NCBI Taxonomy" id="1463158"/>
    <lineage>
        <taxon>Bacteria</taxon>
        <taxon>Pseudomonadati</taxon>
        <taxon>Pseudomonadota</taxon>
        <taxon>Gammaproteobacteria</taxon>
        <taxon>Lysobacterales</taxon>
        <taxon>Lysobacteraceae</taxon>
        <taxon>Thermomonas</taxon>
    </lineage>
</organism>
<dbReference type="PROSITE" id="PS00409">
    <property type="entry name" value="PROKAR_NTER_METHYL"/>
    <property type="match status" value="1"/>
</dbReference>
<dbReference type="RefSeq" id="WP_187553902.1">
    <property type="nucleotide sequence ID" value="NZ_BMZL01000002.1"/>
</dbReference>
<dbReference type="Gene3D" id="3.30.700.10">
    <property type="entry name" value="Glycoprotein, Type 4 Pilin"/>
    <property type="match status" value="1"/>
</dbReference>
<keyword evidence="2" id="KW-1185">Reference proteome</keyword>